<reference evidence="1 2" key="1">
    <citation type="journal article" date="2019" name="Genome Biol. Evol.">
        <title>Insights into the evolution of the New World diploid cottons (Gossypium, subgenus Houzingenia) based on genome sequencing.</title>
        <authorList>
            <person name="Grover C.E."/>
            <person name="Arick M.A. 2nd"/>
            <person name="Thrash A."/>
            <person name="Conover J.L."/>
            <person name="Sanders W.S."/>
            <person name="Peterson D.G."/>
            <person name="Frelichowski J.E."/>
            <person name="Scheffler J.A."/>
            <person name="Scheffler B.E."/>
            <person name="Wendel J.F."/>
        </authorList>
    </citation>
    <scope>NUCLEOTIDE SEQUENCE [LARGE SCALE GENOMIC DNA]</scope>
    <source>
        <strain evidence="1">4</strain>
        <tissue evidence="1">Leaf</tissue>
    </source>
</reference>
<name>A0A7J9ATJ3_9ROSI</name>
<sequence length="158" mass="17298">MGSYVEGAAVGRSVWLREEGEGVSIGENYESQNSRSDFGGDRRQGNWQQFNPILGVNLEKECSGLIFDTMGNDLEQNPIQVGEVGSRGGLSFGWNVGCSVTLRSLPAFKGNLVSTWDDSGIVLWSKAIMHVNIPSPFAAEAMVCVEAARWAYSWVFQE</sequence>
<dbReference type="EMBL" id="JABEZV010000013">
    <property type="protein sequence ID" value="MBA0727303.1"/>
    <property type="molecule type" value="Genomic_DNA"/>
</dbReference>
<accession>A0A7J9ATJ3</accession>
<dbReference type="Proteomes" id="UP000593574">
    <property type="component" value="Unassembled WGS sequence"/>
</dbReference>
<comment type="caution">
    <text evidence="1">The sequence shown here is derived from an EMBL/GenBank/DDBJ whole genome shotgun (WGS) entry which is preliminary data.</text>
</comment>
<protein>
    <submittedName>
        <fullName evidence="1">Uncharacterized protein</fullName>
    </submittedName>
</protein>
<evidence type="ECO:0000313" key="1">
    <source>
        <dbReference type="EMBL" id="MBA0727303.1"/>
    </source>
</evidence>
<organism evidence="1 2">
    <name type="scientific">Gossypium laxum</name>
    <dbReference type="NCBI Taxonomy" id="34288"/>
    <lineage>
        <taxon>Eukaryota</taxon>
        <taxon>Viridiplantae</taxon>
        <taxon>Streptophyta</taxon>
        <taxon>Embryophyta</taxon>
        <taxon>Tracheophyta</taxon>
        <taxon>Spermatophyta</taxon>
        <taxon>Magnoliopsida</taxon>
        <taxon>eudicotyledons</taxon>
        <taxon>Gunneridae</taxon>
        <taxon>Pentapetalae</taxon>
        <taxon>rosids</taxon>
        <taxon>malvids</taxon>
        <taxon>Malvales</taxon>
        <taxon>Malvaceae</taxon>
        <taxon>Malvoideae</taxon>
        <taxon>Gossypium</taxon>
    </lineage>
</organism>
<dbReference type="AlphaFoldDB" id="A0A7J9ATJ3"/>
<proteinExistence type="predicted"/>
<evidence type="ECO:0000313" key="2">
    <source>
        <dbReference type="Proteomes" id="UP000593574"/>
    </source>
</evidence>
<keyword evidence="2" id="KW-1185">Reference proteome</keyword>
<gene>
    <name evidence="1" type="ORF">Golax_000302</name>
</gene>